<evidence type="ECO:0000313" key="3">
    <source>
        <dbReference type="EMBL" id="CAI5455165.1"/>
    </source>
</evidence>
<keyword evidence="2" id="KW-0472">Membrane</keyword>
<proteinExistence type="predicted"/>
<name>A0A9P1J1Y5_9PELO</name>
<feature type="region of interest" description="Disordered" evidence="1">
    <location>
        <begin position="94"/>
        <end position="114"/>
    </location>
</feature>
<feature type="transmembrane region" description="Helical" evidence="2">
    <location>
        <begin position="42"/>
        <end position="66"/>
    </location>
</feature>
<keyword evidence="2" id="KW-0812">Transmembrane</keyword>
<comment type="caution">
    <text evidence="3">The sequence shown here is derived from an EMBL/GenBank/DDBJ whole genome shotgun (WGS) entry which is preliminary data.</text>
</comment>
<keyword evidence="2" id="KW-1133">Transmembrane helix</keyword>
<reference evidence="3" key="1">
    <citation type="submission" date="2022-11" db="EMBL/GenBank/DDBJ databases">
        <authorList>
            <person name="Kikuchi T."/>
        </authorList>
    </citation>
    <scope>NUCLEOTIDE SEQUENCE</scope>
    <source>
        <strain evidence="3">PS1010</strain>
    </source>
</reference>
<feature type="compositionally biased region" description="Polar residues" evidence="1">
    <location>
        <begin position="103"/>
        <end position="114"/>
    </location>
</feature>
<evidence type="ECO:0000256" key="2">
    <source>
        <dbReference type="SAM" id="Phobius"/>
    </source>
</evidence>
<protein>
    <submittedName>
        <fullName evidence="3">Uncharacterized protein</fullName>
    </submittedName>
</protein>
<dbReference type="Proteomes" id="UP001152747">
    <property type="component" value="Unassembled WGS sequence"/>
</dbReference>
<dbReference type="AlphaFoldDB" id="A0A9P1J1Y5"/>
<dbReference type="EMBL" id="CANHGI010000006">
    <property type="protein sequence ID" value="CAI5455165.1"/>
    <property type="molecule type" value="Genomic_DNA"/>
</dbReference>
<evidence type="ECO:0000256" key="1">
    <source>
        <dbReference type="SAM" id="MobiDB-lite"/>
    </source>
</evidence>
<organism evidence="3 4">
    <name type="scientific">Caenorhabditis angaria</name>
    <dbReference type="NCBI Taxonomy" id="860376"/>
    <lineage>
        <taxon>Eukaryota</taxon>
        <taxon>Metazoa</taxon>
        <taxon>Ecdysozoa</taxon>
        <taxon>Nematoda</taxon>
        <taxon>Chromadorea</taxon>
        <taxon>Rhabditida</taxon>
        <taxon>Rhabditina</taxon>
        <taxon>Rhabditomorpha</taxon>
        <taxon>Rhabditoidea</taxon>
        <taxon>Rhabditidae</taxon>
        <taxon>Peloderinae</taxon>
        <taxon>Caenorhabditis</taxon>
    </lineage>
</organism>
<gene>
    <name evidence="3" type="ORF">CAMP_LOCUS17802</name>
</gene>
<sequence length="114" mass="13561">MTILDIITEILRFCSFPTFPENDEMMDNYELYRWQHTIQSGILLLLFILWLIIGCFVSREVFLVLLDHHKIRQSRTKPLPKREYHGKYSVKKNRCLTKERNHQPNGLTSAADQP</sequence>
<accession>A0A9P1J1Y5</accession>
<evidence type="ECO:0000313" key="4">
    <source>
        <dbReference type="Proteomes" id="UP001152747"/>
    </source>
</evidence>
<keyword evidence="4" id="KW-1185">Reference proteome</keyword>